<organism evidence="1 2">
    <name type="scientific">Agrocybe pediades</name>
    <dbReference type="NCBI Taxonomy" id="84607"/>
    <lineage>
        <taxon>Eukaryota</taxon>
        <taxon>Fungi</taxon>
        <taxon>Dikarya</taxon>
        <taxon>Basidiomycota</taxon>
        <taxon>Agaricomycotina</taxon>
        <taxon>Agaricomycetes</taxon>
        <taxon>Agaricomycetidae</taxon>
        <taxon>Agaricales</taxon>
        <taxon>Agaricineae</taxon>
        <taxon>Strophariaceae</taxon>
        <taxon>Agrocybe</taxon>
    </lineage>
</organism>
<protein>
    <recommendedName>
        <fullName evidence="3">RNase H type-1 domain-containing protein</fullName>
    </recommendedName>
</protein>
<accession>A0A8H4QUU2</accession>
<dbReference type="GO" id="GO:0003676">
    <property type="term" value="F:nucleic acid binding"/>
    <property type="evidence" value="ECO:0007669"/>
    <property type="project" value="InterPro"/>
</dbReference>
<dbReference type="SUPFAM" id="SSF53098">
    <property type="entry name" value="Ribonuclease H-like"/>
    <property type="match status" value="1"/>
</dbReference>
<evidence type="ECO:0000313" key="1">
    <source>
        <dbReference type="EMBL" id="KAF4617611.1"/>
    </source>
</evidence>
<name>A0A8H4QUU2_9AGAR</name>
<dbReference type="EMBL" id="JAACJL010000030">
    <property type="protein sequence ID" value="KAF4617611.1"/>
    <property type="molecule type" value="Genomic_DNA"/>
</dbReference>
<evidence type="ECO:0008006" key="3">
    <source>
        <dbReference type="Google" id="ProtNLM"/>
    </source>
</evidence>
<evidence type="ECO:0000313" key="2">
    <source>
        <dbReference type="Proteomes" id="UP000521872"/>
    </source>
</evidence>
<proteinExistence type="predicted"/>
<keyword evidence="2" id="KW-1185">Reference proteome</keyword>
<dbReference type="AlphaFoldDB" id="A0A8H4QUU2"/>
<sequence>MKMLGSSTHGLSPKEKRLLYRSCVLPIAMYGYRLWFYEGAHIKGVLADFRKMQRKAALWITGVFCTSLQLLARRSNFRAATLSDTHPLRSILSEGHRKQASAHSLAISRLTPNQRLKVKGSLMEVDRHLPELTKSFAPVAPEARPGVRLLDRFPDRVEFHSTEGLLDERSLEAYRTELNTALTEAREQPGTVICAVDASLPNEEHRHAVSAALLFRGVEQVHTTIHPAGRVTAPDAELFAIRSAICLAVQQDNCERIVIFTDSLTLAKQAVDPTLHSGQGHSLAVCRALEPWLAEDADCSITFIQVPLKLKWKIHQEAHDECRAFNAPAVQHLSTSLDSVRHAVTKSVQEDWKTLFRDPDYWGHNFLMLQWPDETVLKPLYINGGTWLPAAGGDLHLAVRICRCILNHAPIGAYYERFNIPERTSCTCEDHPLEMRDHILHHCGQYQRDEDGPPPRYYLGLVRFLEQNEATFSFRRPQGVG</sequence>
<comment type="caution">
    <text evidence="1">The sequence shown here is derived from an EMBL/GenBank/DDBJ whole genome shotgun (WGS) entry which is preliminary data.</text>
</comment>
<dbReference type="Proteomes" id="UP000521872">
    <property type="component" value="Unassembled WGS sequence"/>
</dbReference>
<gene>
    <name evidence="1" type="ORF">D9613_005611</name>
</gene>
<dbReference type="Gene3D" id="3.30.420.10">
    <property type="entry name" value="Ribonuclease H-like superfamily/Ribonuclease H"/>
    <property type="match status" value="1"/>
</dbReference>
<dbReference type="InterPro" id="IPR012337">
    <property type="entry name" value="RNaseH-like_sf"/>
</dbReference>
<reference evidence="1 2" key="1">
    <citation type="submission" date="2019-12" db="EMBL/GenBank/DDBJ databases">
        <authorList>
            <person name="Floudas D."/>
            <person name="Bentzer J."/>
            <person name="Ahren D."/>
            <person name="Johansson T."/>
            <person name="Persson P."/>
            <person name="Tunlid A."/>
        </authorList>
    </citation>
    <scope>NUCLEOTIDE SEQUENCE [LARGE SCALE GENOMIC DNA]</scope>
    <source>
        <strain evidence="1 2">CBS 102.39</strain>
    </source>
</reference>
<dbReference type="InterPro" id="IPR036397">
    <property type="entry name" value="RNaseH_sf"/>
</dbReference>